<dbReference type="OrthoDB" id="1028014at2759"/>
<dbReference type="EMBL" id="MU003704">
    <property type="protein sequence ID" value="KAF2807864.1"/>
    <property type="molecule type" value="Genomic_DNA"/>
</dbReference>
<dbReference type="Gene3D" id="3.40.50.10090">
    <property type="match status" value="2"/>
</dbReference>
<feature type="compositionally biased region" description="Basic and acidic residues" evidence="1">
    <location>
        <begin position="739"/>
        <end position="761"/>
    </location>
</feature>
<dbReference type="GeneID" id="54463061"/>
<dbReference type="InterPro" id="IPR039793">
    <property type="entry name" value="UROS/Hem4"/>
</dbReference>
<proteinExistence type="predicted"/>
<reference evidence="5" key="2">
    <citation type="submission" date="2020-04" db="EMBL/GenBank/DDBJ databases">
        <authorList>
            <consortium name="NCBI Genome Project"/>
        </authorList>
    </citation>
    <scope>NUCLEOTIDE SEQUENCE</scope>
    <source>
        <strain evidence="5">CBS 304.34</strain>
    </source>
</reference>
<dbReference type="PANTHER" id="PTHR12390:SF0">
    <property type="entry name" value="UROPORPHYRINOGEN-III SYNTHASE"/>
    <property type="match status" value="1"/>
</dbReference>
<feature type="compositionally biased region" description="Basic and acidic residues" evidence="1">
    <location>
        <begin position="436"/>
        <end position="445"/>
    </location>
</feature>
<feature type="compositionally biased region" description="Basic and acidic residues" evidence="1">
    <location>
        <begin position="457"/>
        <end position="482"/>
    </location>
</feature>
<sequence length="793" mass="88672">MANSSQNKGKTPILLLKTKSSPHDGYEEYFSSFDYGSFDPVFVPVLEHRFKNDSLQKVRECVASGGLAAKEAEDFISKYGAVIFTSQRAVEAFTKVINHIRSTTPGSLDGLLPASTPLYVVGPATARGLRSLNLRCPILGEESGNGEALAAFILNHYDTIHKGSPKPPILFLVGEKRRDIIPKTLESESLPLERRSKVDELVIYETAEMQSFKSHFSSIWKQNTERGLEQQWVVVFSPTGCKAMLESLDMLDGNGKVKSDPKRQGISIATIGPTTRDYLETEFGFTPDVCAEQPSPEDSISVQNKGLDYFYEVVCIKPTKYYIVSHVVTSRERRVSRAYFTKMSRIRHHLASGVKDHRRPQLAATSTTCLLTYTVRLIPIAHKDRSIAVCPKQHPVVSFYYIISQNDTMARTNLRSQNKDPASGTKRKADANSSPESKRGKDDTKKKQKTIEQTVLGEEHSDDKKDKDLPKDENESDEKLGGEEEEPSTEGEDGNMETETNGKAIEKSPERAKAMPSNILEKGVIYFFTRKRVGIDDAESAADLKRTYFVMRPLPIGAKLGEGSIDESKSNRLFALPKKVFPKTPKDRFTAFVEKANTTMKDLKEEFFQGSTYETQTAGTRHNHPINTVGEGVYAITRVENSTHLVYMLTIPSEPGEVQEELGLRSQGSFAISIKNPTRKGPANASLPQGPDFPKEIIEEFRGLAWAEVKPNYLDYPNAQILLIGEANNNDLGTAVEPTSKDQKNDDKETPLEEMEKLEHEDELRVQHLHGDDSVFDDLKMSKSEYPKVPTTW</sequence>
<dbReference type="SUPFAM" id="SSF69618">
    <property type="entry name" value="HemD-like"/>
    <property type="match status" value="1"/>
</dbReference>
<feature type="compositionally biased region" description="Basic and acidic residues" evidence="1">
    <location>
        <begin position="504"/>
        <end position="513"/>
    </location>
</feature>
<dbReference type="AlphaFoldDB" id="A0A6A6YIP3"/>
<dbReference type="PANTHER" id="PTHR12390">
    <property type="entry name" value="UROPORPHYRINOGEN III SYNTHASE"/>
    <property type="match status" value="1"/>
</dbReference>
<dbReference type="FunFam" id="3.40.50.10090:FF:000011">
    <property type="entry name" value="Uroporphyrinogen-III synthase (UroS), putative"/>
    <property type="match status" value="1"/>
</dbReference>
<dbReference type="GO" id="GO:0004852">
    <property type="term" value="F:uroporphyrinogen-III synthase activity"/>
    <property type="evidence" value="ECO:0007669"/>
    <property type="project" value="InterPro"/>
</dbReference>
<feature type="compositionally biased region" description="Acidic residues" evidence="1">
    <location>
        <begin position="483"/>
        <end position="496"/>
    </location>
</feature>
<dbReference type="GO" id="GO:0006782">
    <property type="term" value="P:protoporphyrinogen IX biosynthetic process"/>
    <property type="evidence" value="ECO:0007669"/>
    <property type="project" value="UniProtKB-UniPathway"/>
</dbReference>
<gene>
    <name evidence="3 5" type="ORF">BDZ99DRAFT_478388</name>
</gene>
<evidence type="ECO:0000313" key="3">
    <source>
        <dbReference type="EMBL" id="KAF2807864.1"/>
    </source>
</evidence>
<dbReference type="GO" id="GO:0006780">
    <property type="term" value="P:uroporphyrinogen III biosynthetic process"/>
    <property type="evidence" value="ECO:0007669"/>
    <property type="project" value="InterPro"/>
</dbReference>
<organism evidence="3">
    <name type="scientific">Mytilinidion resinicola</name>
    <dbReference type="NCBI Taxonomy" id="574789"/>
    <lineage>
        <taxon>Eukaryota</taxon>
        <taxon>Fungi</taxon>
        <taxon>Dikarya</taxon>
        <taxon>Ascomycota</taxon>
        <taxon>Pezizomycotina</taxon>
        <taxon>Dothideomycetes</taxon>
        <taxon>Pleosporomycetidae</taxon>
        <taxon>Mytilinidiales</taxon>
        <taxon>Mytilinidiaceae</taxon>
        <taxon>Mytilinidion</taxon>
    </lineage>
</organism>
<feature type="domain" description="Tetrapyrrole biosynthesis uroporphyrinogen III synthase" evidence="2">
    <location>
        <begin position="38"/>
        <end position="298"/>
    </location>
</feature>
<dbReference type="UniPathway" id="UPA00251">
    <property type="reaction ID" value="UER00320"/>
</dbReference>
<dbReference type="CDD" id="cd06578">
    <property type="entry name" value="HemD"/>
    <property type="match status" value="1"/>
</dbReference>
<feature type="region of interest" description="Disordered" evidence="1">
    <location>
        <begin position="733"/>
        <end position="761"/>
    </location>
</feature>
<reference evidence="3 5" key="1">
    <citation type="journal article" date="2020" name="Stud. Mycol.">
        <title>101 Dothideomycetes genomes: a test case for predicting lifestyles and emergence of pathogens.</title>
        <authorList>
            <person name="Haridas S."/>
            <person name="Albert R."/>
            <person name="Binder M."/>
            <person name="Bloem J."/>
            <person name="Labutti K."/>
            <person name="Salamov A."/>
            <person name="Andreopoulos B."/>
            <person name="Baker S."/>
            <person name="Barry K."/>
            <person name="Bills G."/>
            <person name="Bluhm B."/>
            <person name="Cannon C."/>
            <person name="Castanera R."/>
            <person name="Culley D."/>
            <person name="Daum C."/>
            <person name="Ezra D."/>
            <person name="Gonzalez J."/>
            <person name="Henrissat B."/>
            <person name="Kuo A."/>
            <person name="Liang C."/>
            <person name="Lipzen A."/>
            <person name="Lutzoni F."/>
            <person name="Magnuson J."/>
            <person name="Mondo S."/>
            <person name="Nolan M."/>
            <person name="Ohm R."/>
            <person name="Pangilinan J."/>
            <person name="Park H.-J."/>
            <person name="Ramirez L."/>
            <person name="Alfaro M."/>
            <person name="Sun H."/>
            <person name="Tritt A."/>
            <person name="Yoshinaga Y."/>
            <person name="Zwiers L.-H."/>
            <person name="Turgeon B."/>
            <person name="Goodwin S."/>
            <person name="Spatafora J."/>
            <person name="Crous P."/>
            <person name="Grigoriev I."/>
        </authorList>
    </citation>
    <scope>NUCLEOTIDE SEQUENCE</scope>
    <source>
        <strain evidence="3 5">CBS 304.34</strain>
    </source>
</reference>
<feature type="region of interest" description="Disordered" evidence="1">
    <location>
        <begin position="415"/>
        <end position="514"/>
    </location>
</feature>
<evidence type="ECO:0000256" key="1">
    <source>
        <dbReference type="SAM" id="MobiDB-lite"/>
    </source>
</evidence>
<dbReference type="Pfam" id="PF02602">
    <property type="entry name" value="HEM4"/>
    <property type="match status" value="1"/>
</dbReference>
<dbReference type="InterPro" id="IPR003754">
    <property type="entry name" value="4pyrrol_synth_uPrphyn_synth"/>
</dbReference>
<name>A0A6A6YIP3_9PEZI</name>
<protein>
    <submittedName>
        <fullName evidence="3 5">Tetrapyrrole biosynthesis, uroporphyrinogen III synthase</fullName>
    </submittedName>
</protein>
<evidence type="ECO:0000259" key="2">
    <source>
        <dbReference type="Pfam" id="PF02602"/>
    </source>
</evidence>
<dbReference type="InterPro" id="IPR036108">
    <property type="entry name" value="4pyrrol_syn_uPrphyn_synt_sf"/>
</dbReference>
<evidence type="ECO:0000313" key="5">
    <source>
        <dbReference type="RefSeq" id="XP_033574828.1"/>
    </source>
</evidence>
<dbReference type="RefSeq" id="XP_033574828.1">
    <property type="nucleotide sequence ID" value="XM_033722168.1"/>
</dbReference>
<keyword evidence="4" id="KW-1185">Reference proteome</keyword>
<accession>A0A6A6YIP3</accession>
<reference evidence="5" key="3">
    <citation type="submission" date="2025-04" db="UniProtKB">
        <authorList>
            <consortium name="RefSeq"/>
        </authorList>
    </citation>
    <scope>IDENTIFICATION</scope>
    <source>
        <strain evidence="5">CBS 304.34</strain>
    </source>
</reference>
<dbReference type="GO" id="GO:0005829">
    <property type="term" value="C:cytosol"/>
    <property type="evidence" value="ECO:0007669"/>
    <property type="project" value="TreeGrafter"/>
</dbReference>
<dbReference type="Proteomes" id="UP000504636">
    <property type="component" value="Unplaced"/>
</dbReference>
<evidence type="ECO:0000313" key="4">
    <source>
        <dbReference type="Proteomes" id="UP000504636"/>
    </source>
</evidence>